<proteinExistence type="predicted"/>
<gene>
    <name evidence="1" type="ORF">FUA24_23030</name>
</gene>
<reference evidence="1 2" key="1">
    <citation type="submission" date="2019-08" db="EMBL/GenBank/DDBJ databases">
        <title>Seonamhaeicola sediminis sp. nov., isolated from marine sediment.</title>
        <authorList>
            <person name="Cao W.R."/>
        </authorList>
    </citation>
    <scope>NUCLEOTIDE SEQUENCE [LARGE SCALE GENOMIC DNA]</scope>
    <source>
        <strain evidence="1 2">B011</strain>
    </source>
</reference>
<dbReference type="AlphaFoldDB" id="A0A5D0HIP2"/>
<evidence type="ECO:0000313" key="2">
    <source>
        <dbReference type="Proteomes" id="UP000323930"/>
    </source>
</evidence>
<organism evidence="1 2">
    <name type="scientific">Seonamhaeicola marinus</name>
    <dbReference type="NCBI Taxonomy" id="1912246"/>
    <lineage>
        <taxon>Bacteria</taxon>
        <taxon>Pseudomonadati</taxon>
        <taxon>Bacteroidota</taxon>
        <taxon>Flavobacteriia</taxon>
        <taxon>Flavobacteriales</taxon>
        <taxon>Flavobacteriaceae</taxon>
    </lineage>
</organism>
<dbReference type="RefSeq" id="WP_148545610.1">
    <property type="nucleotide sequence ID" value="NZ_VSDQ01000729.1"/>
</dbReference>
<sequence length="556" mass="61086">MKNLIYLITLILAVTFVGCNPLDDIYNDLDAAETPGVDFIQGVENYTFTTEDYEEFETELSGEEYFESQDQADLIIPDFLADKYPVWGEGSLVNVGYNLFAETVPETLSTSETISSLSGIDDYLSSNYETATNGTFVELTYNAEVLAYTLNDDDFEAIESALSSKYPEATSSAGRFGNFERRSDRDSYWSDDMILEALTAILASEYNTGQVVVVTFAIYDGSSGSESFVVQHNGYNFLKLDVDATGGSSTAYTLTGDDYDTIAADLAAAYPDPASNLGRFGSFDVRVGSSGNAWTDAMILEALNIVLPAANEGDVYAVTYAIYNGSVGTETVTLLYTGGAYVENATTVEVSAVVAKNDGDWEFPYAFQRADFDTFGFRFPNFSSSNVYILDIFLEDLFPYAQAGDVAMVQYDFFAGGVSTKYGHSIFDGDKWNLTPDVIATSFQYGFEKGAWVPDNTINYTLLGADYGKIVSQFTDKYPDATSSMDRFGNFERRVGNSAEWKDDMVVEALAFLLNDINPSADNGQKYAVTFDIYNGSNGTETFKLIKENGAWVLNE</sequence>
<dbReference type="PROSITE" id="PS51257">
    <property type="entry name" value="PROKAR_LIPOPROTEIN"/>
    <property type="match status" value="1"/>
</dbReference>
<keyword evidence="2" id="KW-1185">Reference proteome</keyword>
<dbReference type="Proteomes" id="UP000323930">
    <property type="component" value="Unassembled WGS sequence"/>
</dbReference>
<accession>A0A5D0HIP2</accession>
<name>A0A5D0HIP2_9FLAO</name>
<dbReference type="EMBL" id="VSDQ01000729">
    <property type="protein sequence ID" value="TYA70159.1"/>
    <property type="molecule type" value="Genomic_DNA"/>
</dbReference>
<comment type="caution">
    <text evidence="1">The sequence shown here is derived from an EMBL/GenBank/DDBJ whole genome shotgun (WGS) entry which is preliminary data.</text>
</comment>
<evidence type="ECO:0000313" key="1">
    <source>
        <dbReference type="EMBL" id="TYA70159.1"/>
    </source>
</evidence>
<protein>
    <recommendedName>
        <fullName evidence="3">DUF5017 domain-containing protein</fullName>
    </recommendedName>
</protein>
<dbReference type="OrthoDB" id="1013052at2"/>
<evidence type="ECO:0008006" key="3">
    <source>
        <dbReference type="Google" id="ProtNLM"/>
    </source>
</evidence>